<keyword evidence="1 6" id="KW-0396">Initiation factor</keyword>
<evidence type="ECO:0000313" key="6">
    <source>
        <dbReference type="EMBL" id="ELQ74868.1"/>
    </source>
</evidence>
<keyword evidence="2" id="KW-0853">WD repeat</keyword>
<evidence type="ECO:0000256" key="4">
    <source>
        <dbReference type="ARBA" id="ARBA00022917"/>
    </source>
</evidence>
<evidence type="ECO:0000256" key="2">
    <source>
        <dbReference type="ARBA" id="ARBA00022574"/>
    </source>
</evidence>
<evidence type="ECO:0000313" key="7">
    <source>
        <dbReference type="Proteomes" id="UP000011185"/>
    </source>
</evidence>
<accession>L7JTR3</accession>
<dbReference type="EMBL" id="JH994013">
    <property type="protein sequence ID" value="ELQ74868.1"/>
    <property type="molecule type" value="Genomic_DNA"/>
</dbReference>
<dbReference type="InterPro" id="IPR013979">
    <property type="entry name" value="TIF_beta_prop-like"/>
</dbReference>
<dbReference type="GO" id="GO:0003743">
    <property type="term" value="F:translation initiation factor activity"/>
    <property type="evidence" value="ECO:0007669"/>
    <property type="project" value="UniProtKB-KW"/>
</dbReference>
<sequence length="416" mass="47411">MKPQVVAQCENGLILDVFSSESKVFPCLQYKIRNNILCYYTGTHLIVYDLEKEVELSKIVMERVKKIEVSTDCWSIGVLLQNKVLNVMMPGTACTKENKNMSAETNGDKCAAGIVFTVGDIFDFKMSDCYLLARSNKDLRVFKAENSKFSHEESYKNVKDFYVHGTVIAILDENGFFTVYKNQKKFFELFLEKVDAIDVRNSPKGNFLLLCTIKTKVGSYFGAKELILFDFNSKSYHMLDVSSPNYFTFIKGGYAVCHSSQPSVVSIYDYSRKEIRRFPKGIRNRIYYNGHGNIVCFAGFDNLSGMIEIYDAQTSNLISSLKMLGASVVEWSPCGSYFLVAITNALKVDNKVVIYDYFGRKINEKHFGNLINVEWIGCTSDFQYLEKPVQPNIYREESYVPPSFSNKGKKVNSGRR</sequence>
<dbReference type="Pfam" id="PF08662">
    <property type="entry name" value="eIF2A"/>
    <property type="match status" value="1"/>
</dbReference>
<dbReference type="STRING" id="72359.L7JTR3"/>
<organism evidence="6 7">
    <name type="scientific">Trachipleistophora hominis</name>
    <name type="common">Microsporidian parasite</name>
    <dbReference type="NCBI Taxonomy" id="72359"/>
    <lineage>
        <taxon>Eukaryota</taxon>
        <taxon>Fungi</taxon>
        <taxon>Fungi incertae sedis</taxon>
        <taxon>Microsporidia</taxon>
        <taxon>Pleistophoridae</taxon>
        <taxon>Trachipleistophora</taxon>
    </lineage>
</organism>
<evidence type="ECO:0000259" key="5">
    <source>
        <dbReference type="Pfam" id="PF08662"/>
    </source>
</evidence>
<keyword evidence="3" id="KW-0677">Repeat</keyword>
<protein>
    <submittedName>
        <fullName evidence="6">Putative translation initiation factor</fullName>
    </submittedName>
</protein>
<evidence type="ECO:0000256" key="3">
    <source>
        <dbReference type="ARBA" id="ARBA00022737"/>
    </source>
</evidence>
<dbReference type="InterPro" id="IPR011387">
    <property type="entry name" value="TIF2A"/>
</dbReference>
<dbReference type="Proteomes" id="UP000011185">
    <property type="component" value="Unassembled WGS sequence"/>
</dbReference>
<feature type="domain" description="Translation initiation factor beta propellor-like" evidence="5">
    <location>
        <begin position="193"/>
        <end position="373"/>
    </location>
</feature>
<reference evidence="6 7" key="1">
    <citation type="journal article" date="2012" name="PLoS Pathog.">
        <title>The genome of the obligate intracellular parasite Trachipleistophora hominis: new insights into microsporidian genome dynamics and reductive evolution.</title>
        <authorList>
            <person name="Heinz E."/>
            <person name="Williams T.A."/>
            <person name="Nakjang S."/>
            <person name="Noel C.J."/>
            <person name="Swan D.C."/>
            <person name="Goldberg A.V."/>
            <person name="Harris S.R."/>
            <person name="Weinmaier T."/>
            <person name="Markert S."/>
            <person name="Becher D."/>
            <person name="Bernhardt J."/>
            <person name="Dagan T."/>
            <person name="Hacker C."/>
            <person name="Lucocq J.M."/>
            <person name="Schweder T."/>
            <person name="Rattei T."/>
            <person name="Hall N."/>
            <person name="Hirt R.P."/>
            <person name="Embley T.M."/>
        </authorList>
    </citation>
    <scope>NUCLEOTIDE SEQUENCE [LARGE SCALE GENOMIC DNA]</scope>
</reference>
<proteinExistence type="predicted"/>
<dbReference type="GO" id="GO:0003729">
    <property type="term" value="F:mRNA binding"/>
    <property type="evidence" value="ECO:0007669"/>
    <property type="project" value="TreeGrafter"/>
</dbReference>
<dbReference type="InParanoid" id="L7JTR3"/>
<gene>
    <name evidence="6" type="ORF">THOM_2197</name>
</gene>
<dbReference type="HOGENOM" id="CLU_035147_0_0_1"/>
<dbReference type="InterPro" id="IPR036322">
    <property type="entry name" value="WD40_repeat_dom_sf"/>
</dbReference>
<evidence type="ECO:0000256" key="1">
    <source>
        <dbReference type="ARBA" id="ARBA00022540"/>
    </source>
</evidence>
<dbReference type="GO" id="GO:0022627">
    <property type="term" value="C:cytosolic small ribosomal subunit"/>
    <property type="evidence" value="ECO:0007669"/>
    <property type="project" value="TreeGrafter"/>
</dbReference>
<dbReference type="VEuPathDB" id="MicrosporidiaDB:THOM_2197"/>
<keyword evidence="7" id="KW-1185">Reference proteome</keyword>
<dbReference type="GO" id="GO:0043022">
    <property type="term" value="F:ribosome binding"/>
    <property type="evidence" value="ECO:0007669"/>
    <property type="project" value="TreeGrafter"/>
</dbReference>
<keyword evidence="4" id="KW-0648">Protein biosynthesis</keyword>
<dbReference type="PANTHER" id="PTHR13227:SF0">
    <property type="entry name" value="EUKARYOTIC TRANSLATION INITIATION FACTOR 2A"/>
    <property type="match status" value="1"/>
</dbReference>
<dbReference type="SUPFAM" id="SSF50978">
    <property type="entry name" value="WD40 repeat-like"/>
    <property type="match status" value="1"/>
</dbReference>
<dbReference type="OMA" id="GYAVCHS"/>
<dbReference type="AlphaFoldDB" id="L7JTR3"/>
<name>L7JTR3_TRAHO</name>
<dbReference type="OrthoDB" id="2194683at2759"/>
<dbReference type="PANTHER" id="PTHR13227">
    <property type="entry name" value="EUKARYOTIC TRANSLATION INITIATION FACTOR 2A"/>
    <property type="match status" value="1"/>
</dbReference>
<dbReference type="GO" id="GO:0000049">
    <property type="term" value="F:tRNA binding"/>
    <property type="evidence" value="ECO:0007669"/>
    <property type="project" value="TreeGrafter"/>
</dbReference>